<feature type="region of interest" description="Disordered" evidence="1">
    <location>
        <begin position="1"/>
        <end position="67"/>
    </location>
</feature>
<proteinExistence type="predicted"/>
<feature type="compositionally biased region" description="Basic and acidic residues" evidence="1">
    <location>
        <begin position="26"/>
        <end position="51"/>
    </location>
</feature>
<comment type="caution">
    <text evidence="2">The sequence shown here is derived from an EMBL/GenBank/DDBJ whole genome shotgun (WGS) entry which is preliminary data.</text>
</comment>
<accession>A0A6L3SVY3</accession>
<gene>
    <name evidence="2" type="ORF">F6X53_16885</name>
</gene>
<dbReference type="AlphaFoldDB" id="A0A6L3SVY3"/>
<sequence length="67" mass="7698">MLGWFGAGPASAQRLEIGPEGPSVDLRSRQQRAIDREDARRDREELRRDRDIDDDDDADDDPPPRPR</sequence>
<evidence type="ECO:0000256" key="1">
    <source>
        <dbReference type="SAM" id="MobiDB-lite"/>
    </source>
</evidence>
<feature type="compositionally biased region" description="Acidic residues" evidence="1">
    <location>
        <begin position="52"/>
        <end position="61"/>
    </location>
</feature>
<evidence type="ECO:0000313" key="2">
    <source>
        <dbReference type="EMBL" id="KAB1077940.1"/>
    </source>
</evidence>
<dbReference type="EMBL" id="VZZK01000017">
    <property type="protein sequence ID" value="KAB1077940.1"/>
    <property type="molecule type" value="Genomic_DNA"/>
</dbReference>
<evidence type="ECO:0000313" key="3">
    <source>
        <dbReference type="Proteomes" id="UP000474159"/>
    </source>
</evidence>
<dbReference type="Proteomes" id="UP000474159">
    <property type="component" value="Unassembled WGS sequence"/>
</dbReference>
<name>A0A6L3SVY3_9HYPH</name>
<dbReference type="OrthoDB" id="8006100at2"/>
<protein>
    <submittedName>
        <fullName evidence="2">Uncharacterized protein</fullName>
    </submittedName>
</protein>
<organism evidence="2 3">
    <name type="scientific">Methylobacterium soli</name>
    <dbReference type="NCBI Taxonomy" id="553447"/>
    <lineage>
        <taxon>Bacteria</taxon>
        <taxon>Pseudomonadati</taxon>
        <taxon>Pseudomonadota</taxon>
        <taxon>Alphaproteobacteria</taxon>
        <taxon>Hyphomicrobiales</taxon>
        <taxon>Methylobacteriaceae</taxon>
        <taxon>Methylobacterium</taxon>
    </lineage>
</organism>
<keyword evidence="3" id="KW-1185">Reference proteome</keyword>
<reference evidence="2 3" key="1">
    <citation type="submission" date="2019-09" db="EMBL/GenBank/DDBJ databases">
        <title>YIM 48816 draft genome.</title>
        <authorList>
            <person name="Jiang L."/>
        </authorList>
    </citation>
    <scope>NUCLEOTIDE SEQUENCE [LARGE SCALE GENOMIC DNA]</scope>
    <source>
        <strain evidence="2 3">YIM 48816</strain>
    </source>
</reference>